<keyword evidence="2" id="KW-0472">Membrane</keyword>
<feature type="transmembrane region" description="Helical" evidence="2">
    <location>
        <begin position="59"/>
        <end position="85"/>
    </location>
</feature>
<feature type="region of interest" description="Disordered" evidence="1">
    <location>
        <begin position="1"/>
        <end position="45"/>
    </location>
</feature>
<evidence type="ECO:0000256" key="2">
    <source>
        <dbReference type="SAM" id="Phobius"/>
    </source>
</evidence>
<protein>
    <submittedName>
        <fullName evidence="3">DNA-directed RNA polymerase subunit beta</fullName>
    </submittedName>
</protein>
<name>A0A4P6UT33_9BACL</name>
<proteinExistence type="predicted"/>
<keyword evidence="2" id="KW-0812">Transmembrane</keyword>
<organism evidence="3 4">
    <name type="scientific">Ureibacillus thermophilus</name>
    <dbReference type="NCBI Taxonomy" id="367743"/>
    <lineage>
        <taxon>Bacteria</taxon>
        <taxon>Bacillati</taxon>
        <taxon>Bacillota</taxon>
        <taxon>Bacilli</taxon>
        <taxon>Bacillales</taxon>
        <taxon>Caryophanaceae</taxon>
        <taxon>Ureibacillus</taxon>
    </lineage>
</organism>
<evidence type="ECO:0000313" key="4">
    <source>
        <dbReference type="Proteomes" id="UP000291151"/>
    </source>
</evidence>
<dbReference type="EMBL" id="CP036528">
    <property type="protein sequence ID" value="QBK25271.1"/>
    <property type="molecule type" value="Genomic_DNA"/>
</dbReference>
<gene>
    <name evidence="3" type="ORF">DKZ56_04985</name>
</gene>
<dbReference type="Pfam" id="PF11772">
    <property type="entry name" value="EpuA"/>
    <property type="match status" value="1"/>
</dbReference>
<dbReference type="Proteomes" id="UP000291151">
    <property type="component" value="Chromosome"/>
</dbReference>
<evidence type="ECO:0000256" key="1">
    <source>
        <dbReference type="SAM" id="MobiDB-lite"/>
    </source>
</evidence>
<evidence type="ECO:0000313" key="3">
    <source>
        <dbReference type="EMBL" id="QBK25271.1"/>
    </source>
</evidence>
<accession>A0A4P6UT33</accession>
<dbReference type="GO" id="GO:0000428">
    <property type="term" value="C:DNA-directed RNA polymerase complex"/>
    <property type="evidence" value="ECO:0007669"/>
    <property type="project" value="UniProtKB-KW"/>
</dbReference>
<reference evidence="3 4" key="1">
    <citation type="submission" date="2019-02" db="EMBL/GenBank/DDBJ databases">
        <title>Ureibacillus thermophilus.</title>
        <authorList>
            <person name="Sunny J.S."/>
            <person name="Natarajan A."/>
            <person name="Saleena L.M."/>
        </authorList>
    </citation>
    <scope>NUCLEOTIDE SEQUENCE [LARGE SCALE GENOMIC DNA]</scope>
    <source>
        <strain evidence="3 4">LM102</strain>
    </source>
</reference>
<dbReference type="InterPro" id="IPR024596">
    <property type="entry name" value="RNApol_su_b/EpuA"/>
</dbReference>
<keyword evidence="3" id="KW-0240">DNA-directed RNA polymerase</keyword>
<feature type="compositionally biased region" description="Polar residues" evidence="1">
    <location>
        <begin position="1"/>
        <end position="13"/>
    </location>
</feature>
<keyword evidence="2" id="KW-1133">Transmembrane helix</keyword>
<dbReference type="AlphaFoldDB" id="A0A4P6UT33"/>
<dbReference type="RefSeq" id="WP_208651660.1">
    <property type="nucleotide sequence ID" value="NZ_CP036528.1"/>
</dbReference>
<feature type="compositionally biased region" description="Basic and acidic residues" evidence="1">
    <location>
        <begin position="19"/>
        <end position="45"/>
    </location>
</feature>
<keyword evidence="4" id="KW-1185">Reference proteome</keyword>
<keyword evidence="3" id="KW-0804">Transcription</keyword>
<sequence length="110" mass="13008">MANELKSGSTLPQKRSRRRENEKQKRFKWMNDIHKKESPQNNDKESRNFKIYRTRKIPIWLRIVIVLILMFFASICGLMIGYGVIGEGAPMDALKWETYQHILDLINGKE</sequence>
<dbReference type="KEGG" id="uth:DKZ56_04985"/>